<comment type="similarity">
    <text evidence="2">Belongs to the NELF-D family.</text>
</comment>
<dbReference type="GO" id="GO:0034244">
    <property type="term" value="P:negative regulation of transcription elongation by RNA polymerase II"/>
    <property type="evidence" value="ECO:0007669"/>
    <property type="project" value="TreeGrafter"/>
</dbReference>
<evidence type="ECO:0000313" key="9">
    <source>
        <dbReference type="Proteomes" id="UP000887013"/>
    </source>
</evidence>
<dbReference type="Proteomes" id="UP000887013">
    <property type="component" value="Unassembled WGS sequence"/>
</dbReference>
<evidence type="ECO:0008006" key="10">
    <source>
        <dbReference type="Google" id="ProtNLM"/>
    </source>
</evidence>
<evidence type="ECO:0000256" key="5">
    <source>
        <dbReference type="ARBA" id="ARBA00023163"/>
    </source>
</evidence>
<evidence type="ECO:0000256" key="2">
    <source>
        <dbReference type="ARBA" id="ARBA00005726"/>
    </source>
</evidence>
<reference evidence="8" key="1">
    <citation type="submission" date="2020-08" db="EMBL/GenBank/DDBJ databases">
        <title>Multicomponent nature underlies the extraordinary mechanical properties of spider dragline silk.</title>
        <authorList>
            <person name="Kono N."/>
            <person name="Nakamura H."/>
            <person name="Mori M."/>
            <person name="Yoshida Y."/>
            <person name="Ohtoshi R."/>
            <person name="Malay A.D."/>
            <person name="Moran D.A.P."/>
            <person name="Tomita M."/>
            <person name="Numata K."/>
            <person name="Arakawa K."/>
        </authorList>
    </citation>
    <scope>NUCLEOTIDE SEQUENCE</scope>
</reference>
<keyword evidence="6" id="KW-0539">Nucleus</keyword>
<dbReference type="GO" id="GO:0003723">
    <property type="term" value="F:RNA binding"/>
    <property type="evidence" value="ECO:0007669"/>
    <property type="project" value="TreeGrafter"/>
</dbReference>
<protein>
    <recommendedName>
        <fullName evidence="10">Negative elongation factor D</fullName>
    </recommendedName>
</protein>
<comment type="subcellular location">
    <subcellularLocation>
        <location evidence="1">Nucleus</location>
    </subcellularLocation>
</comment>
<evidence type="ECO:0000256" key="6">
    <source>
        <dbReference type="ARBA" id="ARBA00023242"/>
    </source>
</evidence>
<dbReference type="OrthoDB" id="511287at2759"/>
<feature type="compositionally biased region" description="Acidic residues" evidence="7">
    <location>
        <begin position="108"/>
        <end position="121"/>
    </location>
</feature>
<dbReference type="PANTHER" id="PTHR12144:SF0">
    <property type="entry name" value="NEGATIVE ELONGATION FACTOR C_D"/>
    <property type="match status" value="1"/>
</dbReference>
<comment type="caution">
    <text evidence="8">The sequence shown here is derived from an EMBL/GenBank/DDBJ whole genome shotgun (WGS) entry which is preliminary data.</text>
</comment>
<accession>A0A8X6Q7J4</accession>
<keyword evidence="5" id="KW-0804">Transcription</keyword>
<keyword evidence="9" id="KW-1185">Reference proteome</keyword>
<proteinExistence type="inferred from homology"/>
<organism evidence="8 9">
    <name type="scientific">Nephila pilipes</name>
    <name type="common">Giant wood spider</name>
    <name type="synonym">Nephila maculata</name>
    <dbReference type="NCBI Taxonomy" id="299642"/>
    <lineage>
        <taxon>Eukaryota</taxon>
        <taxon>Metazoa</taxon>
        <taxon>Ecdysozoa</taxon>
        <taxon>Arthropoda</taxon>
        <taxon>Chelicerata</taxon>
        <taxon>Arachnida</taxon>
        <taxon>Araneae</taxon>
        <taxon>Araneomorphae</taxon>
        <taxon>Entelegynae</taxon>
        <taxon>Araneoidea</taxon>
        <taxon>Nephilidae</taxon>
        <taxon>Nephila</taxon>
    </lineage>
</organism>
<feature type="region of interest" description="Disordered" evidence="7">
    <location>
        <begin position="102"/>
        <end position="122"/>
    </location>
</feature>
<evidence type="ECO:0000256" key="4">
    <source>
        <dbReference type="ARBA" id="ARBA00023015"/>
    </source>
</evidence>
<dbReference type="GO" id="GO:0032021">
    <property type="term" value="C:NELF complex"/>
    <property type="evidence" value="ECO:0007669"/>
    <property type="project" value="TreeGrafter"/>
</dbReference>
<dbReference type="InterPro" id="IPR006942">
    <property type="entry name" value="TH1"/>
</dbReference>
<gene>
    <name evidence="8" type="primary">NELFCD</name>
    <name evidence="8" type="ORF">NPIL_318951</name>
</gene>
<name>A0A8X6Q7J4_NEPPI</name>
<sequence length="675" mass="77137">MLTYHVLYEFYFDEDSGSLIALQLSWRSISDAFVTREITVPGPRSLQHLSRCSLRQRLDQRRLAKFVTLVIELYFKVILKLVDKISFITMDDDYDDEIDTDRGWYDDTNMDPDSDSPSAEDQEARNALIQAECLEKFSSQDFIMEPEIFTQLKRYFQSGGNPEQVVDLLSENYHAIAQTANLLAEWLIMAGMKISEVQALVEDHLREVIIRHFDPKKADSIFTEEGETPAWLTEMIEHPTWRSLIYKLAEDYPDCLMLNFTIKLISDAGFQGEITSISTASQQLEVFSRILKTSVANFLEGGEEELKKNLHEFSRMVCHGEHTYLYSQTLLHLLAQEPRGGSNIKRLSQETSAYVQRTEHNATPITMALTGAAAVPRACQALSAMLCKNALNPADITVLFKMYQAAEPPPVELIRVPQFLDLLMDSLFKPGMKINPEHKPKYIYLLAYAVSVHETFKKGVRKSVNKEELKTTTQAIEKVHMICNEKKGSSELIPELGTLYHCIRYPIVGLGVVRWVDFTVSEKSYFKLSTEHTPLHLALLDEVATCHNTLHQKVLELLIRLFEMPQEDLDVLVQLEMKKMLLDRMVHLLSRGCAVSVVNYIKTCWQRQDTDISLIRYFVTEVLDIIAPPYTAEFVTLFLPLVENEDITGKMKFEAGNDPVSDFIMLCKTNCLAPN</sequence>
<dbReference type="AlphaFoldDB" id="A0A8X6Q7J4"/>
<evidence type="ECO:0000256" key="7">
    <source>
        <dbReference type="SAM" id="MobiDB-lite"/>
    </source>
</evidence>
<keyword evidence="3" id="KW-0678">Repressor</keyword>
<evidence type="ECO:0000313" key="8">
    <source>
        <dbReference type="EMBL" id="GFU09829.1"/>
    </source>
</evidence>
<dbReference type="PANTHER" id="PTHR12144">
    <property type="entry name" value="NEGATIVE ELONGATION FACTOR D"/>
    <property type="match status" value="1"/>
</dbReference>
<evidence type="ECO:0000256" key="3">
    <source>
        <dbReference type="ARBA" id="ARBA00022491"/>
    </source>
</evidence>
<keyword evidence="4" id="KW-0805">Transcription regulation</keyword>
<evidence type="ECO:0000256" key="1">
    <source>
        <dbReference type="ARBA" id="ARBA00004123"/>
    </source>
</evidence>
<dbReference type="EMBL" id="BMAW01028931">
    <property type="protein sequence ID" value="GFU09829.1"/>
    <property type="molecule type" value="Genomic_DNA"/>
</dbReference>
<dbReference type="Pfam" id="PF04858">
    <property type="entry name" value="TH1"/>
    <property type="match status" value="1"/>
</dbReference>